<dbReference type="InterPro" id="IPR007110">
    <property type="entry name" value="Ig-like_dom"/>
</dbReference>
<keyword evidence="10" id="KW-1185">Reference proteome</keyword>
<feature type="domain" description="Fibronectin type-III" evidence="9">
    <location>
        <begin position="523"/>
        <end position="620"/>
    </location>
</feature>
<dbReference type="InterPro" id="IPR036179">
    <property type="entry name" value="Ig-like_dom_sf"/>
</dbReference>
<dbReference type="GO" id="GO:0050839">
    <property type="term" value="F:cell adhesion molecule binding"/>
    <property type="evidence" value="ECO:0007669"/>
    <property type="project" value="TreeGrafter"/>
</dbReference>
<dbReference type="OrthoDB" id="10028801at2759"/>
<keyword evidence="5" id="KW-0393">Immunoglobulin domain</keyword>
<dbReference type="PANTHER" id="PTHR11640">
    <property type="entry name" value="NEPHRIN"/>
    <property type="match status" value="1"/>
</dbReference>
<dbReference type="PROSITE" id="PS50853">
    <property type="entry name" value="FN3"/>
    <property type="match status" value="1"/>
</dbReference>
<organism evidence="10 11">
    <name type="scientific">Crassostrea virginica</name>
    <name type="common">Eastern oyster</name>
    <dbReference type="NCBI Taxonomy" id="6565"/>
    <lineage>
        <taxon>Eukaryota</taxon>
        <taxon>Metazoa</taxon>
        <taxon>Spiralia</taxon>
        <taxon>Lophotrochozoa</taxon>
        <taxon>Mollusca</taxon>
        <taxon>Bivalvia</taxon>
        <taxon>Autobranchia</taxon>
        <taxon>Pteriomorphia</taxon>
        <taxon>Ostreida</taxon>
        <taxon>Ostreoidea</taxon>
        <taxon>Ostreidae</taxon>
        <taxon>Crassostrea</taxon>
    </lineage>
</organism>
<feature type="region of interest" description="Disordered" evidence="6">
    <location>
        <begin position="730"/>
        <end position="749"/>
    </location>
</feature>
<keyword evidence="4" id="KW-0325">Glycoprotein</keyword>
<dbReference type="Proteomes" id="UP000694844">
    <property type="component" value="Chromosome 6"/>
</dbReference>
<keyword evidence="7" id="KW-1133">Transmembrane helix</keyword>
<dbReference type="InterPro" id="IPR003599">
    <property type="entry name" value="Ig_sub"/>
</dbReference>
<accession>A0A8B8A7F1</accession>
<dbReference type="KEGG" id="cvn:111100081"/>
<feature type="domain" description="Ig-like" evidence="8">
    <location>
        <begin position="251"/>
        <end position="334"/>
    </location>
</feature>
<dbReference type="InterPro" id="IPR051275">
    <property type="entry name" value="Cell_adhesion_signaling"/>
</dbReference>
<dbReference type="AlphaFoldDB" id="A0A8B8A7F1"/>
<keyword evidence="3" id="KW-1015">Disulfide bond</keyword>
<evidence type="ECO:0000313" key="11">
    <source>
        <dbReference type="RefSeq" id="XP_022287397.1"/>
    </source>
</evidence>
<dbReference type="InterPro" id="IPR003961">
    <property type="entry name" value="FN3_dom"/>
</dbReference>
<dbReference type="PROSITE" id="PS50835">
    <property type="entry name" value="IG_LIKE"/>
    <property type="match status" value="2"/>
</dbReference>
<name>A0A8B8A7F1_CRAVI</name>
<evidence type="ECO:0000256" key="3">
    <source>
        <dbReference type="ARBA" id="ARBA00023157"/>
    </source>
</evidence>
<proteinExistence type="predicted"/>
<dbReference type="Pfam" id="PF13895">
    <property type="entry name" value="Ig_2"/>
    <property type="match status" value="1"/>
</dbReference>
<dbReference type="SUPFAM" id="SSF48726">
    <property type="entry name" value="Immunoglobulin"/>
    <property type="match status" value="4"/>
</dbReference>
<protein>
    <submittedName>
        <fullName evidence="11">Synaptogenesis protein syg-2-like isoform X1</fullName>
    </submittedName>
</protein>
<sequence length="767" mass="85434">MIYVCILHKGFCTFQIVNVENKFWDTMVLGIYQLFSSRCLYLLSMAYITAGTTLTVLPSSSVKVNQSVTLQCELDANSSSPPIVSFEIQSPFSSICTLDSSHGECRNTSDPFVNIFNTSCPSTTRFIIQVIVPSNWNNVSVLCQSLSKKSNNVVFIVKDIPEVESNTSSPYIVLEGQTATLVCSLTNANPTANITWRWIKTDIPNAVLHNGHSYIIPNITRERSGSYNCTVSNSLGISNAATIKVHVLYKPEVRSLTPSPYKIIEGETSTLECTVTDANPSTNITWKWIKIASPNMVLYNGPNYTIPNIQRGRSGSYSCTASNSVGTSEAVKVIIDVLYKPFIEEKMETVVNESNKVILTRVIDSNPLSNVSWYDGPNLLKSEITVNTTSFVIAKARCTDTKNFTLTASNVMQRNVSSLIELIVNCKPISDINNITLEVLDDTGFAFSTTIIAYPKPDYVLMTDDGTISNGIEHNMTVNAVNNYTIYITKTSVKPGEYGKFVIYVNNAFGETSISVNLVPQKKPTSPRLLTVACNVWTAKIQWMSFFNSGDHQTFTVHSLIAQQEASRSEAIQDLGENKLHYAHLLNLQPSTEYMFYVVAQNRHGNSSSEMKACRTLPEEYTNYNHIVGGSFAGTILLVVLVLVTVFLIRRRYACTCKINFGKLKRGKTGTANEDDSHYTTITEQESTERNVYDKLTKDYGQYQNVMMKESDAIDAKMYENIDSTVKQVQSEDETNVLQTTGSSKPFPDQIQKQSTGEYINMSFMDR</sequence>
<evidence type="ECO:0000256" key="5">
    <source>
        <dbReference type="ARBA" id="ARBA00023319"/>
    </source>
</evidence>
<dbReference type="RefSeq" id="XP_022287397.1">
    <property type="nucleotide sequence ID" value="XM_022431689.1"/>
</dbReference>
<dbReference type="GeneID" id="111100081"/>
<dbReference type="InterPro" id="IPR003598">
    <property type="entry name" value="Ig_sub2"/>
</dbReference>
<dbReference type="Gene3D" id="2.60.40.10">
    <property type="entry name" value="Immunoglobulins"/>
    <property type="match status" value="4"/>
</dbReference>
<gene>
    <name evidence="11" type="primary">LOC111100081</name>
</gene>
<evidence type="ECO:0000256" key="6">
    <source>
        <dbReference type="SAM" id="MobiDB-lite"/>
    </source>
</evidence>
<feature type="transmembrane region" description="Helical" evidence="7">
    <location>
        <begin position="627"/>
        <end position="649"/>
    </location>
</feature>
<feature type="domain" description="Ig-like" evidence="8">
    <location>
        <begin position="161"/>
        <end position="244"/>
    </location>
</feature>
<dbReference type="SMART" id="SM00408">
    <property type="entry name" value="IGc2"/>
    <property type="match status" value="2"/>
</dbReference>
<comment type="subcellular location">
    <subcellularLocation>
        <location evidence="1">Membrane</location>
        <topology evidence="1">Single-pass type I membrane protein</topology>
    </subcellularLocation>
</comment>
<reference evidence="11" key="1">
    <citation type="submission" date="2025-08" db="UniProtKB">
        <authorList>
            <consortium name="RefSeq"/>
        </authorList>
    </citation>
    <scope>IDENTIFICATION</scope>
    <source>
        <tissue evidence="11">Whole sample</tissue>
    </source>
</reference>
<dbReference type="GO" id="GO:0098609">
    <property type="term" value="P:cell-cell adhesion"/>
    <property type="evidence" value="ECO:0007669"/>
    <property type="project" value="TreeGrafter"/>
</dbReference>
<dbReference type="InterPro" id="IPR036116">
    <property type="entry name" value="FN3_sf"/>
</dbReference>
<evidence type="ECO:0000256" key="2">
    <source>
        <dbReference type="ARBA" id="ARBA00023136"/>
    </source>
</evidence>
<evidence type="ECO:0000256" key="7">
    <source>
        <dbReference type="SAM" id="Phobius"/>
    </source>
</evidence>
<evidence type="ECO:0000313" key="10">
    <source>
        <dbReference type="Proteomes" id="UP000694844"/>
    </source>
</evidence>
<evidence type="ECO:0000259" key="8">
    <source>
        <dbReference type="PROSITE" id="PS50835"/>
    </source>
</evidence>
<dbReference type="InterPro" id="IPR013783">
    <property type="entry name" value="Ig-like_fold"/>
</dbReference>
<evidence type="ECO:0000259" key="9">
    <source>
        <dbReference type="PROSITE" id="PS50853"/>
    </source>
</evidence>
<evidence type="ECO:0000256" key="4">
    <source>
        <dbReference type="ARBA" id="ARBA00023180"/>
    </source>
</evidence>
<dbReference type="GO" id="GO:0005886">
    <property type="term" value="C:plasma membrane"/>
    <property type="evidence" value="ECO:0007669"/>
    <property type="project" value="TreeGrafter"/>
</dbReference>
<keyword evidence="2 7" id="KW-0472">Membrane</keyword>
<dbReference type="GO" id="GO:0005911">
    <property type="term" value="C:cell-cell junction"/>
    <property type="evidence" value="ECO:0007669"/>
    <property type="project" value="TreeGrafter"/>
</dbReference>
<dbReference type="SUPFAM" id="SSF49265">
    <property type="entry name" value="Fibronectin type III"/>
    <property type="match status" value="1"/>
</dbReference>
<evidence type="ECO:0000256" key="1">
    <source>
        <dbReference type="ARBA" id="ARBA00004479"/>
    </source>
</evidence>
<dbReference type="Pfam" id="PF13927">
    <property type="entry name" value="Ig_3"/>
    <property type="match status" value="1"/>
</dbReference>
<dbReference type="PANTHER" id="PTHR11640:SF164">
    <property type="entry name" value="MAM DOMAIN-CONTAINING GLYCOSYLPHOSPHATIDYLINOSITOL ANCHOR PROTEIN 1"/>
    <property type="match status" value="1"/>
</dbReference>
<dbReference type="SMART" id="SM00409">
    <property type="entry name" value="IG"/>
    <property type="match status" value="3"/>
</dbReference>
<keyword evidence="7" id="KW-0812">Transmembrane</keyword>